<dbReference type="Proteomes" id="UP000294927">
    <property type="component" value="Unassembled WGS sequence"/>
</dbReference>
<dbReference type="RefSeq" id="WP_243866239.1">
    <property type="nucleotide sequence ID" value="NZ_SOCP01000002.1"/>
</dbReference>
<evidence type="ECO:0000313" key="1">
    <source>
        <dbReference type="EMBL" id="TDV56258.1"/>
    </source>
</evidence>
<comment type="caution">
    <text evidence="1">The sequence shown here is derived from an EMBL/GenBank/DDBJ whole genome shotgun (WGS) entry which is preliminary data.</text>
</comment>
<reference evidence="1 2" key="1">
    <citation type="submission" date="2019-03" db="EMBL/GenBank/DDBJ databases">
        <title>Genomic Encyclopedia of Archaeal and Bacterial Type Strains, Phase II (KMG-II): from individual species to whole genera.</title>
        <authorList>
            <person name="Goeker M."/>
        </authorList>
    </citation>
    <scope>NUCLEOTIDE SEQUENCE [LARGE SCALE GENOMIC DNA]</scope>
    <source>
        <strain evidence="1 2">DSM 45499</strain>
    </source>
</reference>
<accession>A0A4R7W2L5</accession>
<gene>
    <name evidence="1" type="ORF">CLV71_102324</name>
</gene>
<proteinExistence type="predicted"/>
<keyword evidence="2" id="KW-1185">Reference proteome</keyword>
<protein>
    <submittedName>
        <fullName evidence="1">Uncharacterized protein</fullName>
    </submittedName>
</protein>
<organism evidence="1 2">
    <name type="scientific">Actinophytocola oryzae</name>
    <dbReference type="NCBI Taxonomy" id="502181"/>
    <lineage>
        <taxon>Bacteria</taxon>
        <taxon>Bacillati</taxon>
        <taxon>Actinomycetota</taxon>
        <taxon>Actinomycetes</taxon>
        <taxon>Pseudonocardiales</taxon>
        <taxon>Pseudonocardiaceae</taxon>
    </lineage>
</organism>
<name>A0A4R7W2L5_9PSEU</name>
<dbReference type="EMBL" id="SOCP01000002">
    <property type="protein sequence ID" value="TDV56258.1"/>
    <property type="molecule type" value="Genomic_DNA"/>
</dbReference>
<evidence type="ECO:0000313" key="2">
    <source>
        <dbReference type="Proteomes" id="UP000294927"/>
    </source>
</evidence>
<dbReference type="AlphaFoldDB" id="A0A4R7W2L5"/>
<sequence>MDTFDNADRRLTDGPWREALDDRTVEAVGALTEAFETVEVARGHLYAFHQLTGSADIKLERAVELLEKAGHEQLAQRLSRELLGRNVLPGRWTFQVVEDYEDTYYSVFRGLEREVRELTNGLPHVYEADLKRRRRSVGVPGHEATADEPAAGT</sequence>